<sequence length="130" mass="13804">MGSLISVVTASIVVFVLSSVYYALLTPVEKRLLGERAPDRGDRPPPLKILLELARGLVVAAVIAGLARYAGLSDVWSVVVLGLVLWVGFPAVLLTGSMMWERTPAATAALHAGDWLIKILITSAIVGAWL</sequence>
<feature type="transmembrane region" description="Helical" evidence="1">
    <location>
        <begin position="6"/>
        <end position="28"/>
    </location>
</feature>
<comment type="caution">
    <text evidence="2">The sequence shown here is derived from an EMBL/GenBank/DDBJ whole genome shotgun (WGS) entry which is preliminary data.</text>
</comment>
<keyword evidence="1" id="KW-1133">Transmembrane helix</keyword>
<reference evidence="2 3" key="1">
    <citation type="submission" date="2020-08" db="EMBL/GenBank/DDBJ databases">
        <title>Genomic Encyclopedia of Type Strains, Phase III (KMG-III): the genomes of soil and plant-associated and newly described type strains.</title>
        <authorList>
            <person name="Whitman W."/>
        </authorList>
    </citation>
    <scope>NUCLEOTIDE SEQUENCE [LARGE SCALE GENOMIC DNA]</scope>
    <source>
        <strain evidence="2 3">CECT 8840</strain>
    </source>
</reference>
<dbReference type="Pfam" id="PF08570">
    <property type="entry name" value="DUF1761"/>
    <property type="match status" value="1"/>
</dbReference>
<proteinExistence type="predicted"/>
<dbReference type="RefSeq" id="WP_184717412.1">
    <property type="nucleotide sequence ID" value="NZ_JACHJP010000004.1"/>
</dbReference>
<keyword evidence="3" id="KW-1185">Reference proteome</keyword>
<evidence type="ECO:0008006" key="4">
    <source>
        <dbReference type="Google" id="ProtNLM"/>
    </source>
</evidence>
<dbReference type="Proteomes" id="UP000552644">
    <property type="component" value="Unassembled WGS sequence"/>
</dbReference>
<gene>
    <name evidence="2" type="ORF">FHS44_004400</name>
</gene>
<accession>A0A7W7VNW5</accession>
<protein>
    <recommendedName>
        <fullName evidence="4">DUF1761 domain-containing protein</fullName>
    </recommendedName>
</protein>
<dbReference type="InterPro" id="IPR013879">
    <property type="entry name" value="DUF1761"/>
</dbReference>
<keyword evidence="1" id="KW-0472">Membrane</keyword>
<dbReference type="AlphaFoldDB" id="A0A7W7VNW5"/>
<keyword evidence="1" id="KW-0812">Transmembrane</keyword>
<organism evidence="2 3">
    <name type="scientific">Streptosporangium saharense</name>
    <dbReference type="NCBI Taxonomy" id="1706840"/>
    <lineage>
        <taxon>Bacteria</taxon>
        <taxon>Bacillati</taxon>
        <taxon>Actinomycetota</taxon>
        <taxon>Actinomycetes</taxon>
        <taxon>Streptosporangiales</taxon>
        <taxon>Streptosporangiaceae</taxon>
        <taxon>Streptosporangium</taxon>
    </lineage>
</organism>
<dbReference type="EMBL" id="JACHJP010000004">
    <property type="protein sequence ID" value="MBB4917292.1"/>
    <property type="molecule type" value="Genomic_DNA"/>
</dbReference>
<evidence type="ECO:0000256" key="1">
    <source>
        <dbReference type="SAM" id="Phobius"/>
    </source>
</evidence>
<name>A0A7W7VNW5_9ACTN</name>
<feature type="transmembrane region" description="Helical" evidence="1">
    <location>
        <begin position="49"/>
        <end position="69"/>
    </location>
</feature>
<evidence type="ECO:0000313" key="2">
    <source>
        <dbReference type="EMBL" id="MBB4917292.1"/>
    </source>
</evidence>
<evidence type="ECO:0000313" key="3">
    <source>
        <dbReference type="Proteomes" id="UP000552644"/>
    </source>
</evidence>
<feature type="transmembrane region" description="Helical" evidence="1">
    <location>
        <begin position="75"/>
        <end position="96"/>
    </location>
</feature>